<dbReference type="Proteomes" id="UP000005237">
    <property type="component" value="Unassembled WGS sequence"/>
</dbReference>
<reference evidence="6" key="2">
    <citation type="submission" date="2022-06" db="UniProtKB">
        <authorList>
            <consortium name="EnsemblMetazoa"/>
        </authorList>
    </citation>
    <scope>IDENTIFICATION</scope>
    <source>
        <strain evidence="6">DF5081</strain>
    </source>
</reference>
<feature type="transmembrane region" description="Helical" evidence="5">
    <location>
        <begin position="124"/>
        <end position="146"/>
    </location>
</feature>
<comment type="subcellular location">
    <subcellularLocation>
        <location evidence="1">Membrane</location>
        <topology evidence="1">Multi-pass membrane protein</topology>
    </subcellularLocation>
</comment>
<feature type="transmembrane region" description="Helical" evidence="5">
    <location>
        <begin position="166"/>
        <end position="186"/>
    </location>
</feature>
<evidence type="ECO:0000256" key="3">
    <source>
        <dbReference type="ARBA" id="ARBA00022989"/>
    </source>
</evidence>
<protein>
    <submittedName>
        <fullName evidence="6">Uncharacterized protein</fullName>
    </submittedName>
</protein>
<sequence>MEADFFDNATCGNSSDIFDRMENIEHSAFLRTSELLMLGLSLVALPVGALAFYQCSHCVMFHINTKIIATLSCVGLMGHCVGSCLISRSLHTFGIYYTSFTSVILSIEKSIATYNAKEYEHMGAAVGWLLVFGQAALSLVMTVLIFVHEPMPDRLVHCALDLKQSWTFWSDIVTLVANVAAFYQCYRMFAVNAILREKADGMVAVVKVKEEGYFQFLRDQWKL</sequence>
<dbReference type="InterPro" id="IPR019408">
    <property type="entry name" value="7TM_GPCR_serpentine_rcpt_Srab"/>
</dbReference>
<dbReference type="EnsemblMetazoa" id="CJA18222.1">
    <property type="protein sequence ID" value="CJA18222.1"/>
    <property type="gene ID" value="WBGene00137426"/>
</dbReference>
<evidence type="ECO:0000313" key="7">
    <source>
        <dbReference type="Proteomes" id="UP000005237"/>
    </source>
</evidence>
<keyword evidence="3 5" id="KW-1133">Transmembrane helix</keyword>
<evidence type="ECO:0000256" key="1">
    <source>
        <dbReference type="ARBA" id="ARBA00004141"/>
    </source>
</evidence>
<keyword evidence="7" id="KW-1185">Reference proteome</keyword>
<dbReference type="AlphaFoldDB" id="A0A8R1E194"/>
<organism evidence="6 7">
    <name type="scientific">Caenorhabditis japonica</name>
    <dbReference type="NCBI Taxonomy" id="281687"/>
    <lineage>
        <taxon>Eukaryota</taxon>
        <taxon>Metazoa</taxon>
        <taxon>Ecdysozoa</taxon>
        <taxon>Nematoda</taxon>
        <taxon>Chromadorea</taxon>
        <taxon>Rhabditida</taxon>
        <taxon>Rhabditina</taxon>
        <taxon>Rhabditomorpha</taxon>
        <taxon>Rhabditoidea</taxon>
        <taxon>Rhabditidae</taxon>
        <taxon>Peloderinae</taxon>
        <taxon>Caenorhabditis</taxon>
    </lineage>
</organism>
<keyword evidence="2 5" id="KW-0812">Transmembrane</keyword>
<reference evidence="7" key="1">
    <citation type="submission" date="2010-08" db="EMBL/GenBank/DDBJ databases">
        <authorList>
            <consortium name="Caenorhabditis japonica Sequencing Consortium"/>
            <person name="Wilson R.K."/>
        </authorList>
    </citation>
    <scope>NUCLEOTIDE SEQUENCE [LARGE SCALE GENOMIC DNA]</scope>
    <source>
        <strain evidence="7">DF5081</strain>
    </source>
</reference>
<evidence type="ECO:0000313" key="6">
    <source>
        <dbReference type="EnsemblMetazoa" id="CJA18222.1"/>
    </source>
</evidence>
<keyword evidence="4 5" id="KW-0472">Membrane</keyword>
<name>A0A8R1E194_CAEJA</name>
<dbReference type="PANTHER" id="PTHR46561">
    <property type="entry name" value="SERPENTINE RECEPTOR, CLASS AB (CLASS A-LIKE)-RELATED"/>
    <property type="match status" value="1"/>
</dbReference>
<dbReference type="InterPro" id="IPR053286">
    <property type="entry name" value="Nematode_rcpt-like_srab"/>
</dbReference>
<feature type="transmembrane region" description="Helical" evidence="5">
    <location>
        <begin position="94"/>
        <end position="112"/>
    </location>
</feature>
<dbReference type="GO" id="GO:0016020">
    <property type="term" value="C:membrane"/>
    <property type="evidence" value="ECO:0007669"/>
    <property type="project" value="UniProtKB-SubCell"/>
</dbReference>
<evidence type="ECO:0000256" key="5">
    <source>
        <dbReference type="SAM" id="Phobius"/>
    </source>
</evidence>
<dbReference type="PANTHER" id="PTHR46561:SF1">
    <property type="entry name" value="SERPENTINE RECEPTOR, CLASS AB (CLASS A-LIKE)"/>
    <property type="match status" value="1"/>
</dbReference>
<accession>A0A8R1E194</accession>
<evidence type="ECO:0000256" key="2">
    <source>
        <dbReference type="ARBA" id="ARBA00022692"/>
    </source>
</evidence>
<feature type="transmembrane region" description="Helical" evidence="5">
    <location>
        <begin position="35"/>
        <end position="55"/>
    </location>
</feature>
<evidence type="ECO:0000256" key="4">
    <source>
        <dbReference type="ARBA" id="ARBA00023136"/>
    </source>
</evidence>
<dbReference type="Pfam" id="PF10292">
    <property type="entry name" value="7TM_GPCR_Srab"/>
    <property type="match status" value="2"/>
</dbReference>
<feature type="transmembrane region" description="Helical" evidence="5">
    <location>
        <begin position="67"/>
        <end position="88"/>
    </location>
</feature>
<proteinExistence type="predicted"/>